<name>A0A0C1ZJJ7_9BACT</name>
<gene>
    <name evidence="1" type="ORF">DB30_02929</name>
</gene>
<proteinExistence type="predicted"/>
<dbReference type="RefSeq" id="WP_052548084.1">
    <property type="nucleotide sequence ID" value="NZ_JMCC02000021.1"/>
</dbReference>
<dbReference type="Proteomes" id="UP000031599">
    <property type="component" value="Unassembled WGS sequence"/>
</dbReference>
<reference evidence="1 2" key="1">
    <citation type="submission" date="2014-12" db="EMBL/GenBank/DDBJ databases">
        <title>Genome assembly of Enhygromyxa salina DSM 15201.</title>
        <authorList>
            <person name="Sharma G."/>
            <person name="Subramanian S."/>
        </authorList>
    </citation>
    <scope>NUCLEOTIDE SEQUENCE [LARGE SCALE GENOMIC DNA]</scope>
    <source>
        <strain evidence="1 2">DSM 15201</strain>
    </source>
</reference>
<accession>A0A0C1ZJJ7</accession>
<protein>
    <submittedName>
        <fullName evidence="1">Uncharacterized protein</fullName>
    </submittedName>
</protein>
<dbReference type="EMBL" id="JMCC02000021">
    <property type="protein sequence ID" value="KIG17654.1"/>
    <property type="molecule type" value="Genomic_DNA"/>
</dbReference>
<sequence>MPTDNGPGWLYYAEDHQLDNMIERRLWRIRLDGADKQLLASNEWQISDIAVDESHLWWVTDISGELWRAGKDGSQAELIAKVATPVGFELREGAAWVNGFGGLYRVIPGEAPYFVAGGAKNFDLAVDSTHVYLPKWNFDEETHLGWIHRYPRHGGEYDPLEGEFVVDKFSPKPTTVQVDEHAVYWATADTDTGEGAIWMVCKSAI</sequence>
<organism evidence="1 2">
    <name type="scientific">Enhygromyxa salina</name>
    <dbReference type="NCBI Taxonomy" id="215803"/>
    <lineage>
        <taxon>Bacteria</taxon>
        <taxon>Pseudomonadati</taxon>
        <taxon>Myxococcota</taxon>
        <taxon>Polyangia</taxon>
        <taxon>Nannocystales</taxon>
        <taxon>Nannocystaceae</taxon>
        <taxon>Enhygromyxa</taxon>
    </lineage>
</organism>
<dbReference type="AlphaFoldDB" id="A0A0C1ZJJ7"/>
<evidence type="ECO:0000313" key="1">
    <source>
        <dbReference type="EMBL" id="KIG17654.1"/>
    </source>
</evidence>
<comment type="caution">
    <text evidence="1">The sequence shown here is derived from an EMBL/GenBank/DDBJ whole genome shotgun (WGS) entry which is preliminary data.</text>
</comment>
<dbReference type="SUPFAM" id="SSF63825">
    <property type="entry name" value="YWTD domain"/>
    <property type="match status" value="1"/>
</dbReference>
<evidence type="ECO:0000313" key="2">
    <source>
        <dbReference type="Proteomes" id="UP000031599"/>
    </source>
</evidence>